<feature type="transmembrane region" description="Helical" evidence="1">
    <location>
        <begin position="133"/>
        <end position="150"/>
    </location>
</feature>
<sequence length="163" mass="17862">MASCNGCGEAIGLKKYKFNKMWRIGGSYCKPCMMAVGTNWEKYGKVTLPRTPCDLCRVDFFFLKPAWQGEKRKNFCGVCYRTAISGILPDKTKGEAPGNMPIPMLIFAGLGALMMVLGLLFTVVGTASGEMNLVNILFGSFTTAAGFLLLRRTLRNRRLIAGA</sequence>
<accession>A0A381ZDS8</accession>
<reference evidence="2" key="1">
    <citation type="submission" date="2018-05" db="EMBL/GenBank/DDBJ databases">
        <authorList>
            <person name="Lanie J.A."/>
            <person name="Ng W.-L."/>
            <person name="Kazmierczak K.M."/>
            <person name="Andrzejewski T.M."/>
            <person name="Davidsen T.M."/>
            <person name="Wayne K.J."/>
            <person name="Tettelin H."/>
            <person name="Glass J.I."/>
            <person name="Rusch D."/>
            <person name="Podicherti R."/>
            <person name="Tsui H.-C.T."/>
            <person name="Winkler M.E."/>
        </authorList>
    </citation>
    <scope>NUCLEOTIDE SEQUENCE</scope>
</reference>
<protein>
    <submittedName>
        <fullName evidence="2">Uncharacterized protein</fullName>
    </submittedName>
</protein>
<name>A0A381ZDS8_9ZZZZ</name>
<feature type="transmembrane region" description="Helical" evidence="1">
    <location>
        <begin position="105"/>
        <end position="127"/>
    </location>
</feature>
<keyword evidence="1" id="KW-0812">Transmembrane</keyword>
<proteinExistence type="predicted"/>
<evidence type="ECO:0000313" key="2">
    <source>
        <dbReference type="EMBL" id="SVA87349.1"/>
    </source>
</evidence>
<keyword evidence="1" id="KW-1133">Transmembrane helix</keyword>
<gene>
    <name evidence="2" type="ORF">METZ01_LOCUS140203</name>
</gene>
<evidence type="ECO:0000256" key="1">
    <source>
        <dbReference type="SAM" id="Phobius"/>
    </source>
</evidence>
<dbReference type="EMBL" id="UINC01020911">
    <property type="protein sequence ID" value="SVA87349.1"/>
    <property type="molecule type" value="Genomic_DNA"/>
</dbReference>
<keyword evidence="1" id="KW-0472">Membrane</keyword>
<dbReference type="AlphaFoldDB" id="A0A381ZDS8"/>
<organism evidence="2">
    <name type="scientific">marine metagenome</name>
    <dbReference type="NCBI Taxonomy" id="408172"/>
    <lineage>
        <taxon>unclassified sequences</taxon>
        <taxon>metagenomes</taxon>
        <taxon>ecological metagenomes</taxon>
    </lineage>
</organism>